<protein>
    <submittedName>
        <fullName evidence="1">Uncharacterized protein</fullName>
    </submittedName>
</protein>
<dbReference type="Proteomes" id="UP001174050">
    <property type="component" value="Unassembled WGS sequence"/>
</dbReference>
<accession>A0ABT7Z1X6</accession>
<proteinExistence type="predicted"/>
<reference evidence="1" key="1">
    <citation type="submission" date="2023-06" db="EMBL/GenBank/DDBJ databases">
        <title>WGS-Sequencing of Streptomyces ficellus isolate 21 collected from sand in Gara Djebilet Iron Mine in Algeria.</title>
        <authorList>
            <person name="Zegers G.P."/>
            <person name="Gomez A."/>
            <person name="Gueddou A."/>
            <person name="Zahara A.F."/>
            <person name="Worth M."/>
            <person name="Sevigny J.L."/>
            <person name="Tisa L."/>
        </authorList>
    </citation>
    <scope>NUCLEOTIDE SEQUENCE</scope>
    <source>
        <strain evidence="1">AS11</strain>
    </source>
</reference>
<dbReference type="RefSeq" id="WP_290110365.1">
    <property type="nucleotide sequence ID" value="NZ_JAUEPL010000005.1"/>
</dbReference>
<evidence type="ECO:0000313" key="1">
    <source>
        <dbReference type="EMBL" id="MDN3293495.1"/>
    </source>
</evidence>
<organism evidence="1 2">
    <name type="scientific">Streptomyces ficellus</name>
    <dbReference type="NCBI Taxonomy" id="1977088"/>
    <lineage>
        <taxon>Bacteria</taxon>
        <taxon>Bacillati</taxon>
        <taxon>Actinomycetota</taxon>
        <taxon>Actinomycetes</taxon>
        <taxon>Kitasatosporales</taxon>
        <taxon>Streptomycetaceae</taxon>
        <taxon>Streptomyces</taxon>
    </lineage>
</organism>
<sequence length="311" mass="34064">MTLLLTCVTPAYAVQASDRRLTYLDGEIAEEKANKATILGNFAAFSYTGLARCSVGEPTDELLMRCLAAQGKNFSGLLDELAKNASRDVRNLPLRVPKANKRAVRRTSFVGSGFVGLRNPQVFNREKSSDDLHPFLAVVSNAQDLTEGWRAEADQEFTAHLGFLPEGAPFLLHAAGQALRPEERVRLERNLRRATERVCHPQPIARLLARAVREVAARNVTVGPNVTCTLITRSTALQPFESIAGGMVPIAAEVQSEAEYFRRPPAPQADDMRWIYSPADPSAALHYGPNFALNGLMMKGFLFGPTDVVDS</sequence>
<name>A0ABT7Z1X6_9ACTN</name>
<evidence type="ECO:0000313" key="2">
    <source>
        <dbReference type="Proteomes" id="UP001174050"/>
    </source>
</evidence>
<gene>
    <name evidence="1" type="ORF">QWM81_05460</name>
</gene>
<keyword evidence="2" id="KW-1185">Reference proteome</keyword>
<comment type="caution">
    <text evidence="1">The sequence shown here is derived from an EMBL/GenBank/DDBJ whole genome shotgun (WGS) entry which is preliminary data.</text>
</comment>
<dbReference type="EMBL" id="JAUEPL010000005">
    <property type="protein sequence ID" value="MDN3293495.1"/>
    <property type="molecule type" value="Genomic_DNA"/>
</dbReference>